<dbReference type="Proteomes" id="UP000807306">
    <property type="component" value="Unassembled WGS sequence"/>
</dbReference>
<evidence type="ECO:0000256" key="1">
    <source>
        <dbReference type="SAM" id="MobiDB-lite"/>
    </source>
</evidence>
<evidence type="ECO:0000313" key="3">
    <source>
        <dbReference type="Proteomes" id="UP000807306"/>
    </source>
</evidence>
<dbReference type="AlphaFoldDB" id="A0A9P6JW17"/>
<keyword evidence="3" id="KW-1185">Reference proteome</keyword>
<dbReference type="OrthoDB" id="3210666at2759"/>
<sequence length="375" mass="41999">MSISVMSLNRRTHFDDEDCPDYDAAVSSSGNSISNATPTSSYSSPFIDESGRAVSPLNVQRRQPRPLPRHERYIYTYRLLANGTPMQFMLSVEPQSGRPAPGKCTFRLSFKTNGIERPLCEPATRMLKVDPRQLDFVVFIFPGKSSIPVGSLWSLRVWLRVNGVDHRIFGDDELWVAKDPDFNSIADASFARMKSTEGNTQLYNAYVGKALVNFIVKWECISGNLYKYSFEYDANGVGDVLFDDFRLRLDNDPRSISFLIFSLPSNSIPVGAAHKLRIWIRSLIPVASTDPRSTYVLPFNDSYIYQRIWKTDSFKIGGRLDFESLGVKMIMGFSAGGPETVAMPSASAHAAMSLDLGSPARALYREKRPTYGFGD</sequence>
<dbReference type="EMBL" id="MU157825">
    <property type="protein sequence ID" value="KAF9534588.1"/>
    <property type="molecule type" value="Genomic_DNA"/>
</dbReference>
<reference evidence="2" key="1">
    <citation type="submission" date="2020-11" db="EMBL/GenBank/DDBJ databases">
        <authorList>
            <consortium name="DOE Joint Genome Institute"/>
            <person name="Ahrendt S."/>
            <person name="Riley R."/>
            <person name="Andreopoulos W."/>
            <person name="Labutti K."/>
            <person name="Pangilinan J."/>
            <person name="Ruiz-Duenas F.J."/>
            <person name="Barrasa J.M."/>
            <person name="Sanchez-Garcia M."/>
            <person name="Camarero S."/>
            <person name="Miyauchi S."/>
            <person name="Serrano A."/>
            <person name="Linde D."/>
            <person name="Babiker R."/>
            <person name="Drula E."/>
            <person name="Ayuso-Fernandez I."/>
            <person name="Pacheco R."/>
            <person name="Padilla G."/>
            <person name="Ferreira P."/>
            <person name="Barriuso J."/>
            <person name="Kellner H."/>
            <person name="Castanera R."/>
            <person name="Alfaro M."/>
            <person name="Ramirez L."/>
            <person name="Pisabarro A.G."/>
            <person name="Kuo A."/>
            <person name="Tritt A."/>
            <person name="Lipzen A."/>
            <person name="He G."/>
            <person name="Yan M."/>
            <person name="Ng V."/>
            <person name="Cullen D."/>
            <person name="Martin F."/>
            <person name="Rosso M.-N."/>
            <person name="Henrissat B."/>
            <person name="Hibbett D."/>
            <person name="Martinez A.T."/>
            <person name="Grigoriev I.V."/>
        </authorList>
    </citation>
    <scope>NUCLEOTIDE SEQUENCE</scope>
    <source>
        <strain evidence="2">CBS 506.95</strain>
    </source>
</reference>
<feature type="region of interest" description="Disordered" evidence="1">
    <location>
        <begin position="25"/>
        <end position="47"/>
    </location>
</feature>
<name>A0A9P6JW17_9AGAR</name>
<protein>
    <submittedName>
        <fullName evidence="2">Uncharacterized protein</fullName>
    </submittedName>
</protein>
<comment type="caution">
    <text evidence="2">The sequence shown here is derived from an EMBL/GenBank/DDBJ whole genome shotgun (WGS) entry which is preliminary data.</text>
</comment>
<gene>
    <name evidence="2" type="ORF">CPB83DRAFT_842566</name>
</gene>
<accession>A0A9P6JW17</accession>
<evidence type="ECO:0000313" key="2">
    <source>
        <dbReference type="EMBL" id="KAF9534588.1"/>
    </source>
</evidence>
<feature type="compositionally biased region" description="Polar residues" evidence="1">
    <location>
        <begin position="26"/>
        <end position="44"/>
    </location>
</feature>
<proteinExistence type="predicted"/>
<organism evidence="2 3">
    <name type="scientific">Crepidotus variabilis</name>
    <dbReference type="NCBI Taxonomy" id="179855"/>
    <lineage>
        <taxon>Eukaryota</taxon>
        <taxon>Fungi</taxon>
        <taxon>Dikarya</taxon>
        <taxon>Basidiomycota</taxon>
        <taxon>Agaricomycotina</taxon>
        <taxon>Agaricomycetes</taxon>
        <taxon>Agaricomycetidae</taxon>
        <taxon>Agaricales</taxon>
        <taxon>Agaricineae</taxon>
        <taxon>Crepidotaceae</taxon>
        <taxon>Crepidotus</taxon>
    </lineage>
</organism>